<dbReference type="InterPro" id="IPR029018">
    <property type="entry name" value="Hex-like_dom2"/>
</dbReference>
<dbReference type="Proteomes" id="UP001549749">
    <property type="component" value="Unassembled WGS sequence"/>
</dbReference>
<evidence type="ECO:0000256" key="1">
    <source>
        <dbReference type="ARBA" id="ARBA00022801"/>
    </source>
</evidence>
<evidence type="ECO:0000313" key="5">
    <source>
        <dbReference type="Proteomes" id="UP001549749"/>
    </source>
</evidence>
<keyword evidence="2" id="KW-0326">Glycosidase</keyword>
<evidence type="ECO:0000256" key="2">
    <source>
        <dbReference type="ARBA" id="ARBA00023295"/>
    </source>
</evidence>
<dbReference type="InterPro" id="IPR015882">
    <property type="entry name" value="HEX_bac_N"/>
</dbReference>
<keyword evidence="5" id="KW-1185">Reference proteome</keyword>
<dbReference type="EMBL" id="JBEXAC010000001">
    <property type="protein sequence ID" value="MET6998007.1"/>
    <property type="molecule type" value="Genomic_DNA"/>
</dbReference>
<gene>
    <name evidence="4" type="ORF">ABR189_11530</name>
</gene>
<comment type="caution">
    <text evidence="4">The sequence shown here is derived from an EMBL/GenBank/DDBJ whole genome shotgun (WGS) entry which is preliminary data.</text>
</comment>
<dbReference type="Pfam" id="PF02838">
    <property type="entry name" value="Glyco_hydro_20b"/>
    <property type="match status" value="1"/>
</dbReference>
<keyword evidence="1" id="KW-0378">Hydrolase</keyword>
<dbReference type="Gene3D" id="3.30.379.10">
    <property type="entry name" value="Chitobiase/beta-hexosaminidase domain 2-like"/>
    <property type="match status" value="1"/>
</dbReference>
<accession>A0ABV2T4R0</accession>
<sequence length="797" mass="89577">MKSYLHLFITYARYAALLLLLTGVFALFTASPVYGQQVTLTKVTVVTGKGRLPESEAMAAKILIEEVAKRTGLRWEIATQLPAAGDVIVLQQAGAKNKVNVPGAPPLSLQAEAYRIGSMQEKGRTVVCIEGRDSRGVLFGAGHLLRLLQYQKNSVGVAANLSLAEWPEVPVRGHQLGYRNTANSYDGWTPEQYDQYIRELVIFGANSVETIPFAGKPSPHFKVAPEKMNILISGICKRYGIDYWAWTPVETDLSDAAKRAAYIVECETLYKQTPKIDDVFFPGGDPGKNPPELMMPLLETLAPILKKYHPQARIWLSLQGFTPAQSQFVYQYMNTKLPAWMGGLVCGPSSPPFEETRAALPARYGLRNYPDITHTVRCDYPVAWWDPAFNFTLGREPVNPQPYYYANIYRHTVGFTNGFISYSDGAHDDINKAVWSQLGWHAGADVRNIVLQYANFFFASDIAATAADGILALEKNWEGPIVANGSIPATLQLWQNIAQKHLELSGNWRWQMCLLRAYYDAYVRERYIYESALEQRANAVLLKAKETGVVPAMAAAEKILQEAVTAPVKPEWHQKIIELCEALYNSVQLQTSVAKYKASGSERGAVLDFLDRPLNNRWWLEDEFKRIGQLTDKERQLKALDTLATWENPGPGSFYDNVANVSKSPHVVRGEGINTDPLMRKSDNPGFDWWDGGMSRKRLSWMMSLRWPTGLLYEQLDSTATYTVQVTGYGESLLKANGQRLQPTIYGKGIGERKVFPIPAGLIREGKLLLTWDTIDEEHINWRQHSRVSEVWLIKEK</sequence>
<dbReference type="RefSeq" id="WP_354660642.1">
    <property type="nucleotide sequence ID" value="NZ_JBEXAC010000001.1"/>
</dbReference>
<dbReference type="SUPFAM" id="SSF55545">
    <property type="entry name" value="beta-N-acetylhexosaminidase-like domain"/>
    <property type="match status" value="1"/>
</dbReference>
<evidence type="ECO:0000313" key="4">
    <source>
        <dbReference type="EMBL" id="MET6998007.1"/>
    </source>
</evidence>
<organism evidence="4 5">
    <name type="scientific">Chitinophaga defluvii</name>
    <dbReference type="NCBI Taxonomy" id="3163343"/>
    <lineage>
        <taxon>Bacteria</taxon>
        <taxon>Pseudomonadati</taxon>
        <taxon>Bacteroidota</taxon>
        <taxon>Chitinophagia</taxon>
        <taxon>Chitinophagales</taxon>
        <taxon>Chitinophagaceae</taxon>
        <taxon>Chitinophaga</taxon>
    </lineage>
</organism>
<proteinExistence type="predicted"/>
<evidence type="ECO:0000259" key="3">
    <source>
        <dbReference type="Pfam" id="PF02838"/>
    </source>
</evidence>
<name>A0ABV2T4R0_9BACT</name>
<feature type="domain" description="Beta-hexosaminidase bacterial type N-terminal" evidence="3">
    <location>
        <begin position="38"/>
        <end position="154"/>
    </location>
</feature>
<reference evidence="4 5" key="1">
    <citation type="submission" date="2024-06" db="EMBL/GenBank/DDBJ databases">
        <title>Chitinophaga defluvii sp. nov., isolated from municipal sewage.</title>
        <authorList>
            <person name="Zhang L."/>
        </authorList>
    </citation>
    <scope>NUCLEOTIDE SEQUENCE [LARGE SCALE GENOMIC DNA]</scope>
    <source>
        <strain evidence="4 5">H8</strain>
    </source>
</reference>
<protein>
    <recommendedName>
        <fullName evidence="3">Beta-hexosaminidase bacterial type N-terminal domain-containing protein</fullName>
    </recommendedName>
</protein>